<proteinExistence type="predicted"/>
<dbReference type="AlphaFoldDB" id="A0A0A9BAJ1"/>
<accession>A0A0A9BAJ1</accession>
<organism evidence="2">
    <name type="scientific">Arundo donax</name>
    <name type="common">Giant reed</name>
    <name type="synonym">Donax arundinaceus</name>
    <dbReference type="NCBI Taxonomy" id="35708"/>
    <lineage>
        <taxon>Eukaryota</taxon>
        <taxon>Viridiplantae</taxon>
        <taxon>Streptophyta</taxon>
        <taxon>Embryophyta</taxon>
        <taxon>Tracheophyta</taxon>
        <taxon>Spermatophyta</taxon>
        <taxon>Magnoliopsida</taxon>
        <taxon>Liliopsida</taxon>
        <taxon>Poales</taxon>
        <taxon>Poaceae</taxon>
        <taxon>PACMAD clade</taxon>
        <taxon>Arundinoideae</taxon>
        <taxon>Arundineae</taxon>
        <taxon>Arundo</taxon>
    </lineage>
</organism>
<dbReference type="EMBL" id="GBRH01238737">
    <property type="protein sequence ID" value="JAD59158.1"/>
    <property type="molecule type" value="Transcribed_RNA"/>
</dbReference>
<protein>
    <submittedName>
        <fullName evidence="2">Uncharacterized protein</fullName>
    </submittedName>
</protein>
<evidence type="ECO:0000256" key="1">
    <source>
        <dbReference type="SAM" id="MobiDB-lite"/>
    </source>
</evidence>
<name>A0A0A9BAJ1_ARUDO</name>
<reference evidence="2" key="1">
    <citation type="submission" date="2014-09" db="EMBL/GenBank/DDBJ databases">
        <authorList>
            <person name="Magalhaes I.L.F."/>
            <person name="Oliveira U."/>
            <person name="Santos F.R."/>
            <person name="Vidigal T.H.D.A."/>
            <person name="Brescovit A.D."/>
            <person name="Santos A.J."/>
        </authorList>
    </citation>
    <scope>NUCLEOTIDE SEQUENCE</scope>
    <source>
        <tissue evidence="2">Shoot tissue taken approximately 20 cm above the soil surface</tissue>
    </source>
</reference>
<feature type="region of interest" description="Disordered" evidence="1">
    <location>
        <begin position="1"/>
        <end position="30"/>
    </location>
</feature>
<reference evidence="2" key="2">
    <citation type="journal article" date="2015" name="Data Brief">
        <title>Shoot transcriptome of the giant reed, Arundo donax.</title>
        <authorList>
            <person name="Barrero R.A."/>
            <person name="Guerrero F.D."/>
            <person name="Moolhuijzen P."/>
            <person name="Goolsby J.A."/>
            <person name="Tidwell J."/>
            <person name="Bellgard S.E."/>
            <person name="Bellgard M.I."/>
        </authorList>
    </citation>
    <scope>NUCLEOTIDE SEQUENCE</scope>
    <source>
        <tissue evidence="2">Shoot tissue taken approximately 20 cm above the soil surface</tissue>
    </source>
</reference>
<feature type="compositionally biased region" description="Low complexity" evidence="1">
    <location>
        <begin position="20"/>
        <end position="30"/>
    </location>
</feature>
<sequence>MRREPARRQNCHGRSSTLHSAAAPSAPVMATAKACERRSRDQDTVTTREWPAILARYTDAVTALRGLWPPLTGTSSTAAMSHDDGAGCSPLLCM</sequence>
<evidence type="ECO:0000313" key="2">
    <source>
        <dbReference type="EMBL" id="JAD59158.1"/>
    </source>
</evidence>